<accession>A0A318H5U8</accession>
<feature type="domain" description="ABC transmembrane type-1" evidence="8">
    <location>
        <begin position="100"/>
        <end position="279"/>
    </location>
</feature>
<name>A0A318H5U8_9BURK</name>
<reference evidence="9 10" key="1">
    <citation type="submission" date="2018-05" db="EMBL/GenBank/DDBJ databases">
        <title>Genomic Encyclopedia of Type Strains, Phase IV (KMG-IV): sequencing the most valuable type-strain genomes for metagenomic binning, comparative biology and taxonomic classification.</title>
        <authorList>
            <person name="Goeker M."/>
        </authorList>
    </citation>
    <scope>NUCLEOTIDE SEQUENCE [LARGE SCALE GENOMIC DNA]</scope>
    <source>
        <strain evidence="9 10">DSM 566</strain>
    </source>
</reference>
<keyword evidence="6 7" id="KW-0472">Membrane</keyword>
<keyword evidence="2 7" id="KW-0813">Transport</keyword>
<feature type="transmembrane region" description="Helical" evidence="7">
    <location>
        <begin position="147"/>
        <end position="174"/>
    </location>
</feature>
<feature type="transmembrane region" description="Helical" evidence="7">
    <location>
        <begin position="227"/>
        <end position="246"/>
    </location>
</feature>
<dbReference type="GO" id="GO:0031460">
    <property type="term" value="P:glycine betaine transport"/>
    <property type="evidence" value="ECO:0007669"/>
    <property type="project" value="TreeGrafter"/>
</dbReference>
<evidence type="ECO:0000256" key="1">
    <source>
        <dbReference type="ARBA" id="ARBA00004651"/>
    </source>
</evidence>
<dbReference type="GO" id="GO:0015871">
    <property type="term" value="P:choline transport"/>
    <property type="evidence" value="ECO:0007669"/>
    <property type="project" value="TreeGrafter"/>
</dbReference>
<dbReference type="SUPFAM" id="SSF161098">
    <property type="entry name" value="MetI-like"/>
    <property type="match status" value="1"/>
</dbReference>
<organism evidence="9 10">
    <name type="scientific">Sphaerotilus hippei</name>
    <dbReference type="NCBI Taxonomy" id="744406"/>
    <lineage>
        <taxon>Bacteria</taxon>
        <taxon>Pseudomonadati</taxon>
        <taxon>Pseudomonadota</taxon>
        <taxon>Betaproteobacteria</taxon>
        <taxon>Burkholderiales</taxon>
        <taxon>Sphaerotilaceae</taxon>
        <taxon>Sphaerotilus</taxon>
    </lineage>
</organism>
<comment type="subcellular location">
    <subcellularLocation>
        <location evidence="1 7">Cell membrane</location>
        <topology evidence="1 7">Multi-pass membrane protein</topology>
    </subcellularLocation>
</comment>
<protein>
    <submittedName>
        <fullName evidence="9">Glycine betaine/proline transport system permease protein</fullName>
    </submittedName>
</protein>
<dbReference type="GO" id="GO:0005275">
    <property type="term" value="F:amine transmembrane transporter activity"/>
    <property type="evidence" value="ECO:0007669"/>
    <property type="project" value="TreeGrafter"/>
</dbReference>
<gene>
    <name evidence="9" type="ORF">C7444_101140</name>
</gene>
<dbReference type="PANTHER" id="PTHR47737:SF1">
    <property type="entry name" value="GLYCINE BETAINE_PROLINE BETAINE TRANSPORT SYSTEM PERMEASE PROTEIN PROW"/>
    <property type="match status" value="1"/>
</dbReference>
<dbReference type="PROSITE" id="PS50928">
    <property type="entry name" value="ABC_TM1"/>
    <property type="match status" value="1"/>
</dbReference>
<sequence>MSADFLNQLLGDTKGMLPLGALVNDGVKLMLEHGGSFFDAIGAIVEGFAEQIEGAFLALPSWIGILAFVALGVWRLNWKFGLFVAVSLMIITITGFWNQTMVTLALVFSATIISLVAGVPLGILCARSERFNALVRPVLDFMQTMPAFVYLIPAAMVFGLGRVPGILATVVFAMPPVVRLTSLGIRQVNAEQVEAGQAFGCTSLQLLWKVQLPIALPTLMAGVNQTIMMALSMVIIASMVGAGGLGNDVLASIQRLDIGLGFESGLAVVLLAIILDRLTESFGTVKVER</sequence>
<dbReference type="InterPro" id="IPR035906">
    <property type="entry name" value="MetI-like_sf"/>
</dbReference>
<dbReference type="Gene3D" id="1.10.3720.10">
    <property type="entry name" value="MetI-like"/>
    <property type="match status" value="1"/>
</dbReference>
<dbReference type="FunFam" id="1.10.3720.10:FF:000001">
    <property type="entry name" value="Glycine betaine ABC transporter, permease"/>
    <property type="match status" value="1"/>
</dbReference>
<evidence type="ECO:0000313" key="9">
    <source>
        <dbReference type="EMBL" id="PXW99310.1"/>
    </source>
</evidence>
<dbReference type="Pfam" id="PF00528">
    <property type="entry name" value="BPD_transp_1"/>
    <property type="match status" value="1"/>
</dbReference>
<dbReference type="CDD" id="cd06261">
    <property type="entry name" value="TM_PBP2"/>
    <property type="match status" value="1"/>
</dbReference>
<feature type="transmembrane region" description="Helical" evidence="7">
    <location>
        <begin position="103"/>
        <end position="126"/>
    </location>
</feature>
<feature type="transmembrane region" description="Helical" evidence="7">
    <location>
        <begin position="80"/>
        <end position="97"/>
    </location>
</feature>
<keyword evidence="4 7" id="KW-0812">Transmembrane</keyword>
<evidence type="ECO:0000256" key="6">
    <source>
        <dbReference type="ARBA" id="ARBA00023136"/>
    </source>
</evidence>
<keyword evidence="10" id="KW-1185">Reference proteome</keyword>
<dbReference type="GO" id="GO:0015226">
    <property type="term" value="F:carnitine transmembrane transporter activity"/>
    <property type="evidence" value="ECO:0007669"/>
    <property type="project" value="TreeGrafter"/>
</dbReference>
<evidence type="ECO:0000256" key="7">
    <source>
        <dbReference type="RuleBase" id="RU363032"/>
    </source>
</evidence>
<dbReference type="InterPro" id="IPR000515">
    <property type="entry name" value="MetI-like"/>
</dbReference>
<dbReference type="AlphaFoldDB" id="A0A318H5U8"/>
<feature type="transmembrane region" description="Helical" evidence="7">
    <location>
        <begin position="55"/>
        <end position="73"/>
    </location>
</feature>
<evidence type="ECO:0000256" key="3">
    <source>
        <dbReference type="ARBA" id="ARBA00022475"/>
    </source>
</evidence>
<dbReference type="Proteomes" id="UP000247811">
    <property type="component" value="Unassembled WGS sequence"/>
</dbReference>
<evidence type="ECO:0000256" key="5">
    <source>
        <dbReference type="ARBA" id="ARBA00022989"/>
    </source>
</evidence>
<dbReference type="EMBL" id="QJJS01000001">
    <property type="protein sequence ID" value="PXW99310.1"/>
    <property type="molecule type" value="Genomic_DNA"/>
</dbReference>
<proteinExistence type="inferred from homology"/>
<dbReference type="PANTHER" id="PTHR47737">
    <property type="entry name" value="GLYCINE BETAINE/PROLINE BETAINE TRANSPORT SYSTEM PERMEASE PROTEIN PROW"/>
    <property type="match status" value="1"/>
</dbReference>
<feature type="transmembrane region" description="Helical" evidence="7">
    <location>
        <begin position="258"/>
        <end position="275"/>
    </location>
</feature>
<comment type="caution">
    <text evidence="9">The sequence shown here is derived from an EMBL/GenBank/DDBJ whole genome shotgun (WGS) entry which is preliminary data.</text>
</comment>
<evidence type="ECO:0000313" key="10">
    <source>
        <dbReference type="Proteomes" id="UP000247811"/>
    </source>
</evidence>
<evidence type="ECO:0000256" key="2">
    <source>
        <dbReference type="ARBA" id="ARBA00022448"/>
    </source>
</evidence>
<keyword evidence="3" id="KW-1003">Cell membrane</keyword>
<evidence type="ECO:0000259" key="8">
    <source>
        <dbReference type="PROSITE" id="PS50928"/>
    </source>
</evidence>
<evidence type="ECO:0000256" key="4">
    <source>
        <dbReference type="ARBA" id="ARBA00022692"/>
    </source>
</evidence>
<dbReference type="GO" id="GO:0043190">
    <property type="term" value="C:ATP-binding cassette (ABC) transporter complex"/>
    <property type="evidence" value="ECO:0007669"/>
    <property type="project" value="TreeGrafter"/>
</dbReference>
<comment type="similarity">
    <text evidence="7">Belongs to the binding-protein-dependent transport system permease family.</text>
</comment>
<keyword evidence="5 7" id="KW-1133">Transmembrane helix</keyword>